<accession>A0A4Q7MYJ2</accession>
<proteinExistence type="predicted"/>
<dbReference type="Proteomes" id="UP000293874">
    <property type="component" value="Unassembled WGS sequence"/>
</dbReference>
<dbReference type="PROSITE" id="PS51257">
    <property type="entry name" value="PROKAR_LIPOPROTEIN"/>
    <property type="match status" value="1"/>
</dbReference>
<name>A0A4Q7MYJ2_9BACT</name>
<evidence type="ECO:0000313" key="1">
    <source>
        <dbReference type="EMBL" id="RZS74291.1"/>
    </source>
</evidence>
<reference evidence="1 2" key="1">
    <citation type="submission" date="2019-02" db="EMBL/GenBank/DDBJ databases">
        <title>Genomic Encyclopedia of Type Strains, Phase IV (KMG-IV): sequencing the most valuable type-strain genomes for metagenomic binning, comparative biology and taxonomic classification.</title>
        <authorList>
            <person name="Goeker M."/>
        </authorList>
    </citation>
    <scope>NUCLEOTIDE SEQUENCE [LARGE SCALE GENOMIC DNA]</scope>
    <source>
        <strain evidence="1 2">DSM 18116</strain>
    </source>
</reference>
<evidence type="ECO:0008006" key="3">
    <source>
        <dbReference type="Google" id="ProtNLM"/>
    </source>
</evidence>
<sequence length="265" mass="29102">MIQKSSTCNQGLLPKNNPAVSILSIIIPALLFISCRKESVAPGSASLAIVHLVAGSKPLAVNFNSEGPVPYKTGRQLNYRFFERVNQFKAYSGEQRLRLFQYPDTTDKDLPLFDLQLNLPVGSMNTLFLTGTVDAPDTFFTRNIIPYFPETDSSLAIRFVNLSPGNDPISINVKGLANGSEVSSIRYKNITDFKNYAATQNISEYVFEFRDAISGDSITSYTIPDINVPGTESPNIRRYRSFTLALTGEAGGVGDRARAGFLVSH</sequence>
<comment type="caution">
    <text evidence="1">The sequence shown here is derived from an EMBL/GenBank/DDBJ whole genome shotgun (WGS) entry which is preliminary data.</text>
</comment>
<keyword evidence="2" id="KW-1185">Reference proteome</keyword>
<organism evidence="1 2">
    <name type="scientific">Pseudobacter ginsenosidimutans</name>
    <dbReference type="NCBI Taxonomy" id="661488"/>
    <lineage>
        <taxon>Bacteria</taxon>
        <taxon>Pseudomonadati</taxon>
        <taxon>Bacteroidota</taxon>
        <taxon>Chitinophagia</taxon>
        <taxon>Chitinophagales</taxon>
        <taxon>Chitinophagaceae</taxon>
        <taxon>Pseudobacter</taxon>
    </lineage>
</organism>
<dbReference type="EMBL" id="SGXA01000001">
    <property type="protein sequence ID" value="RZS74291.1"/>
    <property type="molecule type" value="Genomic_DNA"/>
</dbReference>
<dbReference type="AlphaFoldDB" id="A0A4Q7MYJ2"/>
<evidence type="ECO:0000313" key="2">
    <source>
        <dbReference type="Proteomes" id="UP000293874"/>
    </source>
</evidence>
<protein>
    <recommendedName>
        <fullName evidence="3">DUF4397 domain-containing protein</fullName>
    </recommendedName>
</protein>
<gene>
    <name evidence="1" type="ORF">EV199_0135</name>
</gene>